<dbReference type="PANTHER" id="PTHR24024:SF18">
    <property type="entry name" value="SHORT-CHAIN COLLAGEN C4-LIKE"/>
    <property type="match status" value="1"/>
</dbReference>
<feature type="signal peptide" evidence="2">
    <location>
        <begin position="1"/>
        <end position="19"/>
    </location>
</feature>
<dbReference type="AlphaFoldDB" id="A0A8B8B644"/>
<dbReference type="KEGG" id="cvn:111107596"/>
<keyword evidence="2" id="KW-0732">Signal</keyword>
<dbReference type="GO" id="GO:0005615">
    <property type="term" value="C:extracellular space"/>
    <property type="evidence" value="ECO:0007669"/>
    <property type="project" value="TreeGrafter"/>
</dbReference>
<organism evidence="3 4">
    <name type="scientific">Crassostrea virginica</name>
    <name type="common">Eastern oyster</name>
    <dbReference type="NCBI Taxonomy" id="6565"/>
    <lineage>
        <taxon>Eukaryota</taxon>
        <taxon>Metazoa</taxon>
        <taxon>Spiralia</taxon>
        <taxon>Lophotrochozoa</taxon>
        <taxon>Mollusca</taxon>
        <taxon>Bivalvia</taxon>
        <taxon>Autobranchia</taxon>
        <taxon>Pteriomorphia</taxon>
        <taxon>Ostreida</taxon>
        <taxon>Ostreoidea</taxon>
        <taxon>Ostreidae</taxon>
        <taxon>Crassostrea</taxon>
    </lineage>
</organism>
<evidence type="ECO:0000256" key="1">
    <source>
        <dbReference type="SAM" id="Coils"/>
    </source>
</evidence>
<sequence>MSVGFYSVLTFLCFGFISCEDQLLREIQELKITQNEIKSLLVEVFLELNHTDRTVTESVAPLVTTNPRSNDLDLLRSQLEGLERKVKDMENRNADMTAKYNTLLLTNKNGYSALSPAGGTYVRWGRKDCPGNDTELVYSGFAGGSWYDHIGAAAEFVCLPPDPDLTTKYTSSYAFIYGAEYDSGDFAPRANNGDDLPCSVCRSTVGSSVLMIPGKSSCYEGWSLQYHGDLVSGVYNQNAASQYICLDEHSQTLRAGYRNDNGKLFHPVKAVCGALACPPYRDNSYLTCVVCTK</sequence>
<dbReference type="PANTHER" id="PTHR24024">
    <property type="entry name" value="PULMONARY SURFACTANT-ASSOCIATED PROTEIN A"/>
    <property type="match status" value="1"/>
</dbReference>
<keyword evidence="3" id="KW-1185">Reference proteome</keyword>
<accession>A0A8B8B644</accession>
<dbReference type="RefSeq" id="XP_022298578.1">
    <property type="nucleotide sequence ID" value="XM_022442870.1"/>
</dbReference>
<protein>
    <submittedName>
        <fullName evidence="4">Short-chain collagen C4-like isoform X1</fullName>
    </submittedName>
</protein>
<evidence type="ECO:0000256" key="2">
    <source>
        <dbReference type="SAM" id="SignalP"/>
    </source>
</evidence>
<dbReference type="OrthoDB" id="6086925at2759"/>
<name>A0A8B8B644_CRAVI</name>
<evidence type="ECO:0000313" key="4">
    <source>
        <dbReference type="RefSeq" id="XP_022298578.1"/>
    </source>
</evidence>
<dbReference type="InterPro" id="IPR051077">
    <property type="entry name" value="Ca-dependent_lectin"/>
</dbReference>
<gene>
    <name evidence="4" type="primary">LOC111107596</name>
</gene>
<proteinExistence type="predicted"/>
<evidence type="ECO:0000313" key="3">
    <source>
        <dbReference type="Proteomes" id="UP000694844"/>
    </source>
</evidence>
<feature type="coiled-coil region" evidence="1">
    <location>
        <begin position="72"/>
        <end position="99"/>
    </location>
</feature>
<reference evidence="4" key="1">
    <citation type="submission" date="2025-08" db="UniProtKB">
        <authorList>
            <consortium name="RefSeq"/>
        </authorList>
    </citation>
    <scope>IDENTIFICATION</scope>
    <source>
        <tissue evidence="4">Whole sample</tissue>
    </source>
</reference>
<feature type="chain" id="PRO_5034056324" evidence="2">
    <location>
        <begin position="20"/>
        <end position="293"/>
    </location>
</feature>
<dbReference type="Proteomes" id="UP000694844">
    <property type="component" value="Chromosome 8"/>
</dbReference>
<dbReference type="GeneID" id="111107596"/>
<keyword evidence="1" id="KW-0175">Coiled coil</keyword>